<name>K9ZXP1_DEIPD</name>
<sequence>MARITQSSRVINASPVYYGWVVVAAGTLGVIMTTPGQTVGVSAFLDSIIADLGLSRSSVSLTYMIGTLLGAFSMPFFGRAIDRFGPRTMVTVIAALLALACVGMAFVTNAVTLLLGFTALRALGQGALGLVSVHVINLWFVRRRGLALGISGVGAALANAVFPSLIAFLIAVVGWRAGYAWLGALVAFTILPVGAWLYRDQPERFGMVPDGHAGKDETQTVVEENFTLAQARRTAMFWLIMGSNVVIAALGTGLIFHHFSILAQGGIGRETAALVFVPIAVVFALTNLAGGLFIDRFSPRALIPVSLLCLTLALLSPLVVASAVTAFIYGALLGVMQGTQSAVASSSWAYYFGRTHLGSIRGFAFTASVAGTALGPLLFALGKDYSGTYTGVLVASAVVPLALAGLALFVRPPKTIDQTA</sequence>
<dbReference type="PROSITE" id="PS50850">
    <property type="entry name" value="MFS"/>
    <property type="match status" value="1"/>
</dbReference>
<feature type="transmembrane region" description="Helical" evidence="4">
    <location>
        <begin position="301"/>
        <end position="320"/>
    </location>
</feature>
<dbReference type="InterPro" id="IPR036259">
    <property type="entry name" value="MFS_trans_sf"/>
</dbReference>
<feature type="transmembrane region" description="Helical" evidence="4">
    <location>
        <begin position="153"/>
        <end position="173"/>
    </location>
</feature>
<keyword evidence="7" id="KW-1185">Reference proteome</keyword>
<evidence type="ECO:0000256" key="4">
    <source>
        <dbReference type="SAM" id="Phobius"/>
    </source>
</evidence>
<keyword evidence="3 4" id="KW-0472">Membrane</keyword>
<dbReference type="PANTHER" id="PTHR11360:SF308">
    <property type="entry name" value="BLL3089 PROTEIN"/>
    <property type="match status" value="1"/>
</dbReference>
<dbReference type="HOGENOM" id="CLU_001265_59_9_0"/>
<accession>K9ZXP1</accession>
<dbReference type="Gene3D" id="1.20.1250.20">
    <property type="entry name" value="MFS general substrate transporter like domains"/>
    <property type="match status" value="2"/>
</dbReference>
<dbReference type="InterPro" id="IPR050327">
    <property type="entry name" value="Proton-linked_MCT"/>
</dbReference>
<evidence type="ECO:0000256" key="3">
    <source>
        <dbReference type="ARBA" id="ARBA00023136"/>
    </source>
</evidence>
<dbReference type="PATRIC" id="fig|937777.3.peg.866"/>
<feature type="domain" description="Major facilitator superfamily (MFS) profile" evidence="5">
    <location>
        <begin position="22"/>
        <end position="415"/>
    </location>
</feature>
<feature type="transmembrane region" description="Helical" evidence="4">
    <location>
        <begin position="89"/>
        <end position="116"/>
    </location>
</feature>
<feature type="transmembrane region" description="Helical" evidence="4">
    <location>
        <begin position="122"/>
        <end position="141"/>
    </location>
</feature>
<protein>
    <submittedName>
        <fullName evidence="6">Sugar phosphate permease</fullName>
    </submittedName>
</protein>
<keyword evidence="1 4" id="KW-0812">Transmembrane</keyword>
<feature type="transmembrane region" description="Helical" evidence="4">
    <location>
        <begin position="363"/>
        <end position="382"/>
    </location>
</feature>
<dbReference type="EMBL" id="CP003382">
    <property type="protein sequence ID" value="AFZ66433.1"/>
    <property type="molecule type" value="Genomic_DNA"/>
</dbReference>
<dbReference type="Proteomes" id="UP000010467">
    <property type="component" value="Chromosome"/>
</dbReference>
<dbReference type="STRING" id="937777.Deipe_0860"/>
<organism evidence="6 7">
    <name type="scientific">Deinococcus peraridilitoris (strain DSM 19664 / LMG 22246 / CIP 109416 / KR-200)</name>
    <dbReference type="NCBI Taxonomy" id="937777"/>
    <lineage>
        <taxon>Bacteria</taxon>
        <taxon>Thermotogati</taxon>
        <taxon>Deinococcota</taxon>
        <taxon>Deinococci</taxon>
        <taxon>Deinococcales</taxon>
        <taxon>Deinococcaceae</taxon>
        <taxon>Deinococcus</taxon>
    </lineage>
</organism>
<feature type="transmembrane region" description="Helical" evidence="4">
    <location>
        <begin position="235"/>
        <end position="259"/>
    </location>
</feature>
<dbReference type="InterPro" id="IPR020846">
    <property type="entry name" value="MFS_dom"/>
</dbReference>
<dbReference type="Pfam" id="PF07690">
    <property type="entry name" value="MFS_1"/>
    <property type="match status" value="1"/>
</dbReference>
<dbReference type="PANTHER" id="PTHR11360">
    <property type="entry name" value="MONOCARBOXYLATE TRANSPORTER"/>
    <property type="match status" value="1"/>
</dbReference>
<dbReference type="eggNOG" id="COG2271">
    <property type="taxonomic scope" value="Bacteria"/>
</dbReference>
<evidence type="ECO:0000259" key="5">
    <source>
        <dbReference type="PROSITE" id="PS50850"/>
    </source>
</evidence>
<dbReference type="SUPFAM" id="SSF103473">
    <property type="entry name" value="MFS general substrate transporter"/>
    <property type="match status" value="1"/>
</dbReference>
<evidence type="ECO:0000256" key="1">
    <source>
        <dbReference type="ARBA" id="ARBA00022692"/>
    </source>
</evidence>
<evidence type="ECO:0000313" key="6">
    <source>
        <dbReference type="EMBL" id="AFZ66433.1"/>
    </source>
</evidence>
<evidence type="ECO:0000256" key="2">
    <source>
        <dbReference type="ARBA" id="ARBA00022989"/>
    </source>
</evidence>
<evidence type="ECO:0000313" key="7">
    <source>
        <dbReference type="Proteomes" id="UP000010467"/>
    </source>
</evidence>
<dbReference type="AlphaFoldDB" id="K9ZXP1"/>
<feature type="transmembrane region" description="Helical" evidence="4">
    <location>
        <begin position="16"/>
        <end position="34"/>
    </location>
</feature>
<feature type="transmembrane region" description="Helical" evidence="4">
    <location>
        <begin position="54"/>
        <end position="77"/>
    </location>
</feature>
<dbReference type="InterPro" id="IPR011701">
    <property type="entry name" value="MFS"/>
</dbReference>
<reference evidence="7" key="1">
    <citation type="submission" date="2012-03" db="EMBL/GenBank/DDBJ databases">
        <title>Complete sequence of chromosome of Deinococcus peraridilitoris DSM 19664.</title>
        <authorList>
            <person name="Lucas S."/>
            <person name="Copeland A."/>
            <person name="Lapidus A."/>
            <person name="Glavina del Rio T."/>
            <person name="Dalin E."/>
            <person name="Tice H."/>
            <person name="Bruce D."/>
            <person name="Goodwin L."/>
            <person name="Pitluck S."/>
            <person name="Peters L."/>
            <person name="Mikhailova N."/>
            <person name="Lu M."/>
            <person name="Kyrpides N."/>
            <person name="Mavromatis K."/>
            <person name="Ivanova N."/>
            <person name="Brettin T."/>
            <person name="Detter J.C."/>
            <person name="Han C."/>
            <person name="Larimer F."/>
            <person name="Land M."/>
            <person name="Hauser L."/>
            <person name="Markowitz V."/>
            <person name="Cheng J.-F."/>
            <person name="Hugenholtz P."/>
            <person name="Woyke T."/>
            <person name="Wu D."/>
            <person name="Pukall R."/>
            <person name="Steenblock K."/>
            <person name="Brambilla E."/>
            <person name="Klenk H.-P."/>
            <person name="Eisen J.A."/>
        </authorList>
    </citation>
    <scope>NUCLEOTIDE SEQUENCE [LARGE SCALE GENOMIC DNA]</scope>
    <source>
        <strain evidence="7">DSM 19664 / LMG 22246 / CIP 109416 / KR-200</strain>
    </source>
</reference>
<gene>
    <name evidence="6" type="ordered locus">Deipe_0860</name>
</gene>
<dbReference type="RefSeq" id="WP_015234743.1">
    <property type="nucleotide sequence ID" value="NC_019793.1"/>
</dbReference>
<proteinExistence type="predicted"/>
<feature type="transmembrane region" description="Helical" evidence="4">
    <location>
        <begin position="179"/>
        <end position="198"/>
    </location>
</feature>
<dbReference type="KEGG" id="dpd:Deipe_0860"/>
<feature type="transmembrane region" description="Helical" evidence="4">
    <location>
        <begin position="271"/>
        <end position="294"/>
    </location>
</feature>
<feature type="transmembrane region" description="Helical" evidence="4">
    <location>
        <begin position="388"/>
        <end position="410"/>
    </location>
</feature>
<dbReference type="OrthoDB" id="65739at2"/>
<dbReference type="GO" id="GO:0022857">
    <property type="term" value="F:transmembrane transporter activity"/>
    <property type="evidence" value="ECO:0007669"/>
    <property type="project" value="InterPro"/>
</dbReference>
<keyword evidence="2 4" id="KW-1133">Transmembrane helix</keyword>